<accession>A0A392VMT7</accession>
<comment type="subcellular location">
    <subcellularLocation>
        <location evidence="1">Membrane</location>
        <topology evidence="1">Multi-pass membrane protein</topology>
    </subcellularLocation>
</comment>
<comment type="similarity">
    <text evidence="2">Belongs to the CDC50/LEM3 family.</text>
</comment>
<dbReference type="InterPro" id="IPR005045">
    <property type="entry name" value="CDC50/LEM3_fam"/>
</dbReference>
<protein>
    <submittedName>
        <fullName evidence="6">ALA-interacting subunit 3-like</fullName>
    </submittedName>
</protein>
<dbReference type="EMBL" id="LXQA011225660">
    <property type="protein sequence ID" value="MCI89704.1"/>
    <property type="molecule type" value="Genomic_DNA"/>
</dbReference>
<dbReference type="PANTHER" id="PTHR10926">
    <property type="entry name" value="CELL CYCLE CONTROL PROTEIN 50"/>
    <property type="match status" value="1"/>
</dbReference>
<evidence type="ECO:0000313" key="7">
    <source>
        <dbReference type="Proteomes" id="UP000265520"/>
    </source>
</evidence>
<keyword evidence="7" id="KW-1185">Reference proteome</keyword>
<name>A0A392VMT7_9FABA</name>
<evidence type="ECO:0000256" key="5">
    <source>
        <dbReference type="ARBA" id="ARBA00023136"/>
    </source>
</evidence>
<evidence type="ECO:0000256" key="2">
    <source>
        <dbReference type="ARBA" id="ARBA00009457"/>
    </source>
</evidence>
<dbReference type="GO" id="GO:0005886">
    <property type="term" value="C:plasma membrane"/>
    <property type="evidence" value="ECO:0007669"/>
    <property type="project" value="TreeGrafter"/>
</dbReference>
<dbReference type="GO" id="GO:0005794">
    <property type="term" value="C:Golgi apparatus"/>
    <property type="evidence" value="ECO:0007669"/>
    <property type="project" value="TreeGrafter"/>
</dbReference>
<keyword evidence="5" id="KW-0472">Membrane</keyword>
<dbReference type="Proteomes" id="UP000265520">
    <property type="component" value="Unassembled WGS sequence"/>
</dbReference>
<feature type="non-terminal residue" evidence="6">
    <location>
        <position position="70"/>
    </location>
</feature>
<proteinExistence type="inferred from homology"/>
<dbReference type="Pfam" id="PF03381">
    <property type="entry name" value="CDC50"/>
    <property type="match status" value="1"/>
</dbReference>
<feature type="non-terminal residue" evidence="6">
    <location>
        <position position="1"/>
    </location>
</feature>
<evidence type="ECO:0000256" key="4">
    <source>
        <dbReference type="ARBA" id="ARBA00022989"/>
    </source>
</evidence>
<reference evidence="6 7" key="1">
    <citation type="journal article" date="2018" name="Front. Plant Sci.">
        <title>Red Clover (Trifolium pratense) and Zigzag Clover (T. medium) - A Picture of Genomic Similarities and Differences.</title>
        <authorList>
            <person name="Dluhosova J."/>
            <person name="Istvanek J."/>
            <person name="Nedelnik J."/>
            <person name="Repkova J."/>
        </authorList>
    </citation>
    <scope>NUCLEOTIDE SEQUENCE [LARGE SCALE GENOMIC DNA]</scope>
    <source>
        <strain evidence="7">cv. 10/8</strain>
        <tissue evidence="6">Leaf</tissue>
    </source>
</reference>
<evidence type="ECO:0000256" key="1">
    <source>
        <dbReference type="ARBA" id="ARBA00004141"/>
    </source>
</evidence>
<dbReference type="AlphaFoldDB" id="A0A392VMT7"/>
<dbReference type="GO" id="GO:0005783">
    <property type="term" value="C:endoplasmic reticulum"/>
    <property type="evidence" value="ECO:0007669"/>
    <property type="project" value="TreeGrafter"/>
</dbReference>
<comment type="caution">
    <text evidence="6">The sequence shown here is derived from an EMBL/GenBank/DDBJ whole genome shotgun (WGS) entry which is preliminary data.</text>
</comment>
<keyword evidence="3" id="KW-0812">Transmembrane</keyword>
<keyword evidence="4" id="KW-1133">Transmembrane helix</keyword>
<sequence>PTFRKLYGKMEVDLEKDDVITVILQNNYNTYTAKAKKKLVLSTSGWLGGKNDVLGIAYLSVGGVTFLFAM</sequence>
<organism evidence="6 7">
    <name type="scientific">Trifolium medium</name>
    <dbReference type="NCBI Taxonomy" id="97028"/>
    <lineage>
        <taxon>Eukaryota</taxon>
        <taxon>Viridiplantae</taxon>
        <taxon>Streptophyta</taxon>
        <taxon>Embryophyta</taxon>
        <taxon>Tracheophyta</taxon>
        <taxon>Spermatophyta</taxon>
        <taxon>Magnoliopsida</taxon>
        <taxon>eudicotyledons</taxon>
        <taxon>Gunneridae</taxon>
        <taxon>Pentapetalae</taxon>
        <taxon>rosids</taxon>
        <taxon>fabids</taxon>
        <taxon>Fabales</taxon>
        <taxon>Fabaceae</taxon>
        <taxon>Papilionoideae</taxon>
        <taxon>50 kb inversion clade</taxon>
        <taxon>NPAAA clade</taxon>
        <taxon>Hologalegina</taxon>
        <taxon>IRL clade</taxon>
        <taxon>Trifolieae</taxon>
        <taxon>Trifolium</taxon>
    </lineage>
</organism>
<evidence type="ECO:0000313" key="6">
    <source>
        <dbReference type="EMBL" id="MCI89704.1"/>
    </source>
</evidence>
<evidence type="ECO:0000256" key="3">
    <source>
        <dbReference type="ARBA" id="ARBA00022692"/>
    </source>
</evidence>
<dbReference type="PANTHER" id="PTHR10926:SF0">
    <property type="entry name" value="CDC50, ISOFORM A"/>
    <property type="match status" value="1"/>
</dbReference>